<keyword evidence="6 11" id="KW-0547">Nucleotide-binding</keyword>
<evidence type="ECO:0000256" key="2">
    <source>
        <dbReference type="ARBA" id="ARBA00022679"/>
    </source>
</evidence>
<dbReference type="Gene3D" id="1.10.110.30">
    <property type="match status" value="1"/>
</dbReference>
<dbReference type="STRING" id="1033734.GCA_000285535_04091"/>
<dbReference type="Proteomes" id="UP000306477">
    <property type="component" value="Unassembled WGS sequence"/>
</dbReference>
<evidence type="ECO:0000256" key="6">
    <source>
        <dbReference type="ARBA" id="ARBA00022741"/>
    </source>
</evidence>
<dbReference type="InterPro" id="IPR032810">
    <property type="entry name" value="CCA-adding_enz_C"/>
</dbReference>
<feature type="binding site" evidence="11">
    <location>
        <position position="111"/>
    </location>
    <ligand>
        <name>CTP</name>
        <dbReference type="ChEBI" id="CHEBI:37563"/>
    </ligand>
</feature>
<dbReference type="InterPro" id="IPR023068">
    <property type="entry name" value="CCA-adding_enz_firmicutes"/>
</dbReference>
<dbReference type="InterPro" id="IPR002646">
    <property type="entry name" value="PolA_pol_head_dom"/>
</dbReference>
<dbReference type="Gene3D" id="1.20.58.560">
    <property type="match status" value="1"/>
</dbReference>
<dbReference type="Gene3D" id="1.10.246.80">
    <property type="match status" value="1"/>
</dbReference>
<feature type="domain" description="Poly A polymerase head" evidence="12">
    <location>
        <begin position="22"/>
        <end position="141"/>
    </location>
</feature>
<feature type="binding site" evidence="11">
    <location>
        <position position="111"/>
    </location>
    <ligand>
        <name>ATP</name>
        <dbReference type="ChEBI" id="CHEBI:30616"/>
    </ligand>
</feature>
<dbReference type="SUPFAM" id="SSF81891">
    <property type="entry name" value="Poly A polymerase C-terminal region-like"/>
    <property type="match status" value="1"/>
</dbReference>
<dbReference type="GO" id="GO:0042245">
    <property type="term" value="P:RNA repair"/>
    <property type="evidence" value="ECO:0007669"/>
    <property type="project" value="UniProtKB-KW"/>
</dbReference>
<feature type="binding site" evidence="11">
    <location>
        <position position="157"/>
    </location>
    <ligand>
        <name>ATP</name>
        <dbReference type="ChEBI" id="CHEBI:30616"/>
    </ligand>
</feature>
<gene>
    <name evidence="11" type="primary">cca</name>
    <name evidence="15" type="ORF">E1I69_02005</name>
</gene>
<feature type="binding site" evidence="11">
    <location>
        <position position="27"/>
    </location>
    <ligand>
        <name>ATP</name>
        <dbReference type="ChEBI" id="CHEBI:30616"/>
    </ligand>
</feature>
<evidence type="ECO:0000256" key="3">
    <source>
        <dbReference type="ARBA" id="ARBA00022694"/>
    </source>
</evidence>
<feature type="binding site" evidence="11">
    <location>
        <position position="30"/>
    </location>
    <ligand>
        <name>CTP</name>
        <dbReference type="ChEBI" id="CHEBI:37563"/>
    </ligand>
</feature>
<keyword evidence="2 11" id="KW-0808">Transferase</keyword>
<evidence type="ECO:0000259" key="13">
    <source>
        <dbReference type="Pfam" id="PF12627"/>
    </source>
</evidence>
<proteinExistence type="inferred from homology"/>
<reference evidence="15 16" key="1">
    <citation type="journal article" date="2019" name="Indoor Air">
        <title>Impacts of indoor surface finishes on bacterial viability.</title>
        <authorList>
            <person name="Hu J."/>
            <person name="Maamar S.B."/>
            <person name="Glawe A.J."/>
            <person name="Gottel N."/>
            <person name="Gilbert J.A."/>
            <person name="Hartmann E.M."/>
        </authorList>
    </citation>
    <scope>NUCLEOTIDE SEQUENCE [LARGE SCALE GENOMIC DNA]</scope>
    <source>
        <strain evidence="15 16">AF060A6</strain>
    </source>
</reference>
<keyword evidence="16" id="KW-1185">Reference proteome</keyword>
<comment type="catalytic activity">
    <reaction evidence="11">
        <text>a tRNA with a 3' CCA end + 2 CTP + ATP = a tRNA with a 3' CCACCA end + 3 diphosphate</text>
        <dbReference type="Rhea" id="RHEA:76235"/>
        <dbReference type="Rhea" id="RHEA-COMP:10468"/>
        <dbReference type="Rhea" id="RHEA-COMP:18655"/>
        <dbReference type="ChEBI" id="CHEBI:30616"/>
        <dbReference type="ChEBI" id="CHEBI:33019"/>
        <dbReference type="ChEBI" id="CHEBI:37563"/>
        <dbReference type="ChEBI" id="CHEBI:83071"/>
        <dbReference type="ChEBI" id="CHEBI:195187"/>
    </reaction>
</comment>
<comment type="similarity">
    <text evidence="11">Belongs to the tRNA nucleotidyltransferase/poly(A) polymerase family. Bacterial CCA-adding enzyme type 3 subfamily.</text>
</comment>
<dbReference type="InterPro" id="IPR032828">
    <property type="entry name" value="PolyA_RNA-bd"/>
</dbReference>
<keyword evidence="5 11" id="KW-0479">Metal-binding</keyword>
<evidence type="ECO:0000259" key="14">
    <source>
        <dbReference type="Pfam" id="PF13735"/>
    </source>
</evidence>
<dbReference type="GO" id="GO:0001680">
    <property type="term" value="P:tRNA 3'-terminal CCA addition"/>
    <property type="evidence" value="ECO:0007669"/>
    <property type="project" value="UniProtKB-UniRule"/>
</dbReference>
<dbReference type="GO" id="GO:0160016">
    <property type="term" value="F:CCACCA tRNA nucleotidyltransferase activity"/>
    <property type="evidence" value="ECO:0007669"/>
    <property type="project" value="RHEA"/>
</dbReference>
<feature type="binding site" evidence="11">
    <location>
        <position position="163"/>
    </location>
    <ligand>
        <name>ATP</name>
        <dbReference type="ChEBI" id="CHEBI:30616"/>
    </ligand>
</feature>
<evidence type="ECO:0000256" key="8">
    <source>
        <dbReference type="ARBA" id="ARBA00022840"/>
    </source>
</evidence>
<feature type="binding site" evidence="11">
    <location>
        <position position="154"/>
    </location>
    <ligand>
        <name>CTP</name>
        <dbReference type="ChEBI" id="CHEBI:37563"/>
    </ligand>
</feature>
<keyword evidence="4 11" id="KW-0548">Nucleotidyltransferase</keyword>
<dbReference type="NCBIfam" id="NF009814">
    <property type="entry name" value="PRK13299.1"/>
    <property type="match status" value="1"/>
</dbReference>
<dbReference type="InterPro" id="IPR043519">
    <property type="entry name" value="NT_sf"/>
</dbReference>
<dbReference type="OrthoDB" id="9805698at2"/>
<comment type="subunit">
    <text evidence="11">Homodimer.</text>
</comment>
<evidence type="ECO:0000259" key="12">
    <source>
        <dbReference type="Pfam" id="PF01743"/>
    </source>
</evidence>
<feature type="binding site" evidence="11">
    <location>
        <position position="160"/>
    </location>
    <ligand>
        <name>ATP</name>
        <dbReference type="ChEBI" id="CHEBI:30616"/>
    </ligand>
</feature>
<feature type="binding site" evidence="11">
    <location>
        <position position="27"/>
    </location>
    <ligand>
        <name>CTP</name>
        <dbReference type="ChEBI" id="CHEBI:37563"/>
    </ligand>
</feature>
<protein>
    <recommendedName>
        <fullName evidence="11">CCA-adding enzyme</fullName>
        <ecNumber evidence="11">2.7.7.72</ecNumber>
    </recommendedName>
    <alternativeName>
        <fullName evidence="11">CCA tRNA nucleotidyltransferase</fullName>
    </alternativeName>
    <alternativeName>
        <fullName evidence="11">tRNA CCA-pyrophosphorylase</fullName>
    </alternativeName>
    <alternativeName>
        <fullName evidence="11">tRNA adenylyl-/cytidylyl- transferase</fullName>
    </alternativeName>
    <alternativeName>
        <fullName evidence="11">tRNA nucleotidyltransferase</fullName>
    </alternativeName>
    <alternativeName>
        <fullName evidence="11">tRNA-NT</fullName>
    </alternativeName>
</protein>
<feature type="binding site" evidence="11">
    <location>
        <position position="154"/>
    </location>
    <ligand>
        <name>ATP</name>
        <dbReference type="ChEBI" id="CHEBI:30616"/>
    </ligand>
</feature>
<dbReference type="Gene3D" id="3.30.460.10">
    <property type="entry name" value="Beta Polymerase, domain 2"/>
    <property type="match status" value="1"/>
</dbReference>
<evidence type="ECO:0000256" key="10">
    <source>
        <dbReference type="ARBA" id="ARBA00022884"/>
    </source>
</evidence>
<dbReference type="InterPro" id="IPR050264">
    <property type="entry name" value="Bact_CCA-adding_enz_type3_sf"/>
</dbReference>
<dbReference type="Pfam" id="PF12627">
    <property type="entry name" value="PolyA_pol_RNAbd"/>
    <property type="match status" value="1"/>
</dbReference>
<accession>A0A4S3PZS3</accession>
<dbReference type="AlphaFoldDB" id="A0A4S3PZS3"/>
<evidence type="ECO:0000256" key="7">
    <source>
        <dbReference type="ARBA" id="ARBA00022800"/>
    </source>
</evidence>
<feature type="binding site" evidence="11">
    <location>
        <position position="42"/>
    </location>
    <ligand>
        <name>Mg(2+)</name>
        <dbReference type="ChEBI" id="CHEBI:18420"/>
    </ligand>
</feature>
<feature type="domain" description="CCA-adding enzyme C-terminal" evidence="14">
    <location>
        <begin position="244"/>
        <end position="388"/>
    </location>
</feature>
<comment type="caution">
    <text evidence="15">The sequence shown here is derived from an EMBL/GenBank/DDBJ whole genome shotgun (WGS) entry which is preliminary data.</text>
</comment>
<feature type="binding site" evidence="11">
    <location>
        <position position="30"/>
    </location>
    <ligand>
        <name>ATP</name>
        <dbReference type="ChEBI" id="CHEBI:30616"/>
    </ligand>
</feature>
<feature type="domain" description="tRNA nucleotidyltransferase/poly(A) polymerase RNA and SrmB- binding" evidence="13">
    <location>
        <begin position="173"/>
        <end position="228"/>
    </location>
</feature>
<dbReference type="CDD" id="cd05398">
    <property type="entry name" value="NT_ClassII-CCAase"/>
    <property type="match status" value="1"/>
</dbReference>
<evidence type="ECO:0000256" key="11">
    <source>
        <dbReference type="HAMAP-Rule" id="MF_01263"/>
    </source>
</evidence>
<evidence type="ECO:0000256" key="4">
    <source>
        <dbReference type="ARBA" id="ARBA00022695"/>
    </source>
</evidence>
<feature type="binding site" evidence="11">
    <location>
        <position position="157"/>
    </location>
    <ligand>
        <name>CTP</name>
        <dbReference type="ChEBI" id="CHEBI:37563"/>
    </ligand>
</feature>
<evidence type="ECO:0000256" key="5">
    <source>
        <dbReference type="ARBA" id="ARBA00022723"/>
    </source>
</evidence>
<keyword evidence="9 11" id="KW-0460">Magnesium</keyword>
<dbReference type="SUPFAM" id="SSF81301">
    <property type="entry name" value="Nucleotidyltransferase"/>
    <property type="match status" value="1"/>
</dbReference>
<keyword evidence="7 11" id="KW-0692">RNA repair</keyword>
<dbReference type="GO" id="GO:0005524">
    <property type="term" value="F:ATP binding"/>
    <property type="evidence" value="ECO:0007669"/>
    <property type="project" value="UniProtKB-UniRule"/>
</dbReference>
<name>A0A4S3PZS3_9BACI</name>
<keyword evidence="8 11" id="KW-0067">ATP-binding</keyword>
<dbReference type="GO" id="GO:0004810">
    <property type="term" value="F:CCA tRNA nucleotidyltransferase activity"/>
    <property type="evidence" value="ECO:0007669"/>
    <property type="project" value="UniProtKB-UniRule"/>
</dbReference>
<keyword evidence="10 11" id="KW-0694">RNA-binding</keyword>
<organism evidence="15 16">
    <name type="scientific">Bacillus timonensis</name>
    <dbReference type="NCBI Taxonomy" id="1033734"/>
    <lineage>
        <taxon>Bacteria</taxon>
        <taxon>Bacillati</taxon>
        <taxon>Bacillota</taxon>
        <taxon>Bacilli</taxon>
        <taxon>Bacillales</taxon>
        <taxon>Bacillaceae</taxon>
        <taxon>Bacillus</taxon>
    </lineage>
</organism>
<comment type="function">
    <text evidence="11">Catalyzes the addition and repair of the essential 3'-terminal CCA sequence in tRNAs without using a nucleic acid template. Adds these three nucleotides in the order of C, C, and A to the tRNA nucleotide-73, using CTP and ATP as substrates and producing inorganic pyrophosphate. tRNA 3'-terminal CCA addition is required both for tRNA processing and repair. Also involved in tRNA surveillance by mediating tandem CCA addition to generate a CCACCA at the 3' terminus of unstable tRNAs. While stable tRNAs receive only 3'-terminal CCA, unstable tRNAs are marked with CCACCA and rapidly degraded.</text>
</comment>
<evidence type="ECO:0000313" key="15">
    <source>
        <dbReference type="EMBL" id="THE15184.1"/>
    </source>
</evidence>
<dbReference type="PANTHER" id="PTHR46173">
    <property type="entry name" value="CCA TRNA NUCLEOTIDYLTRANSFERASE 1, MITOCHONDRIAL"/>
    <property type="match status" value="1"/>
</dbReference>
<comment type="cofactor">
    <cofactor evidence="1 11">
        <name>Mg(2+)</name>
        <dbReference type="ChEBI" id="CHEBI:18420"/>
    </cofactor>
</comment>
<comment type="miscellaneous">
    <text evidence="11">A single active site specifically recognizes both ATP and CTP and is responsible for their addition.</text>
</comment>
<dbReference type="HAMAP" id="MF_01263">
    <property type="entry name" value="CCA_bact_type3"/>
    <property type="match status" value="1"/>
</dbReference>
<feature type="binding site" evidence="11">
    <location>
        <position position="160"/>
    </location>
    <ligand>
        <name>CTP</name>
        <dbReference type="ChEBI" id="CHEBI:37563"/>
    </ligand>
</feature>
<dbReference type="Pfam" id="PF01743">
    <property type="entry name" value="PolyA_pol"/>
    <property type="match status" value="1"/>
</dbReference>
<keyword evidence="3 11" id="KW-0819">tRNA processing</keyword>
<comment type="catalytic activity">
    <reaction evidence="11">
        <text>a tRNA precursor + 2 CTP + ATP = a tRNA with a 3' CCA end + 3 diphosphate</text>
        <dbReference type="Rhea" id="RHEA:14433"/>
        <dbReference type="Rhea" id="RHEA-COMP:10465"/>
        <dbReference type="Rhea" id="RHEA-COMP:10468"/>
        <dbReference type="ChEBI" id="CHEBI:30616"/>
        <dbReference type="ChEBI" id="CHEBI:33019"/>
        <dbReference type="ChEBI" id="CHEBI:37563"/>
        <dbReference type="ChEBI" id="CHEBI:74896"/>
        <dbReference type="ChEBI" id="CHEBI:83071"/>
        <dbReference type="EC" id="2.7.7.72"/>
    </reaction>
</comment>
<dbReference type="GO" id="GO:0000049">
    <property type="term" value="F:tRNA binding"/>
    <property type="evidence" value="ECO:0007669"/>
    <property type="project" value="UniProtKB-UniRule"/>
</dbReference>
<dbReference type="GO" id="GO:0000287">
    <property type="term" value="F:magnesium ion binding"/>
    <property type="evidence" value="ECO:0007669"/>
    <property type="project" value="UniProtKB-UniRule"/>
</dbReference>
<dbReference type="EC" id="2.7.7.72" evidence="11"/>
<evidence type="ECO:0000256" key="1">
    <source>
        <dbReference type="ARBA" id="ARBA00001946"/>
    </source>
</evidence>
<feature type="binding site" evidence="11">
    <location>
        <position position="163"/>
    </location>
    <ligand>
        <name>CTP</name>
        <dbReference type="ChEBI" id="CHEBI:37563"/>
    </ligand>
</feature>
<sequence>MDEPFVKAKKILTTLHNNGYEAYFVGGSVRDYLLQRPIGDIDIATSARPEQIMAIFPKTIDVGAVHGTVIVLHNDEQYEVTTFRTEEGYDDYRRPSHVEFVTSLHEDLKRRDFTMNAIAMTIDGSIIDPFGGKKAIEEKRIQTVGDPNERFFEDALRMMRAVRFSSQLSFLLCKETESAIKENAALLKKISVERITIEFEKLLSGPSCQESIPILVKTNLFQYLPGFTDEIQSLVRFSYYKWSQLQERAEYWTLVCYLLNKNDSKAFLRQWKLPNKIIEQVVKNRIFLEKVIQTGWNKRLLYDCGIECIQQIERILEVLRIHQEVSPLQKFKKLPITQRSELDITGEDFLLWYKQKPGKWVADLYEIVENAILENKVENNKEKIKEWLLSCNQK</sequence>
<evidence type="ECO:0000313" key="16">
    <source>
        <dbReference type="Proteomes" id="UP000306477"/>
    </source>
</evidence>
<feature type="binding site" evidence="11">
    <location>
        <position position="40"/>
    </location>
    <ligand>
        <name>Mg(2+)</name>
        <dbReference type="ChEBI" id="CHEBI:18420"/>
    </ligand>
</feature>
<dbReference type="Pfam" id="PF13735">
    <property type="entry name" value="tRNA_NucTran2_2"/>
    <property type="match status" value="1"/>
</dbReference>
<dbReference type="EMBL" id="SLUB01000002">
    <property type="protein sequence ID" value="THE15184.1"/>
    <property type="molecule type" value="Genomic_DNA"/>
</dbReference>
<dbReference type="PANTHER" id="PTHR46173:SF1">
    <property type="entry name" value="CCA TRNA NUCLEOTIDYLTRANSFERASE 1, MITOCHONDRIAL"/>
    <property type="match status" value="1"/>
</dbReference>
<evidence type="ECO:0000256" key="9">
    <source>
        <dbReference type="ARBA" id="ARBA00022842"/>
    </source>
</evidence>